<dbReference type="EMBL" id="CM035406">
    <property type="protein sequence ID" value="KAH7447045.1"/>
    <property type="molecule type" value="Genomic_DNA"/>
</dbReference>
<dbReference type="Proteomes" id="UP000825935">
    <property type="component" value="Chromosome 1"/>
</dbReference>
<dbReference type="CDD" id="cd06632">
    <property type="entry name" value="STKc_MEKK1_plant"/>
    <property type="match status" value="1"/>
</dbReference>
<dbReference type="EMBL" id="CM035406">
    <property type="protein sequence ID" value="KAH7447044.1"/>
    <property type="molecule type" value="Genomic_DNA"/>
</dbReference>
<dbReference type="PANTHER" id="PTHR48016">
    <property type="entry name" value="MAP KINASE KINASE KINASE SSK2-RELATED-RELATED"/>
    <property type="match status" value="1"/>
</dbReference>
<sequence length="876" mass="95250">MPMFSSFFRRTKDARKKGSTKKTKDEPVSVNENSTRCKSSEIDATRQNSSKLPVRVGNGRSQRHADISISVDVPRSLLCNDHSADVTPCHLSPSQAASPPIPACRLADNAKPLPLPPRQNNLILPSGGKHSSRSFSQSRAGESRDGDGTSGLSGYPTDSDLSDCSSESGIGQEFCTSMRRNPDGEVFRHQHSSVLEDSQRFTSHFPISSNTRADGTQPGSPVGTISPRVAFRNGQGEGGDLHIHIHVNGVQNSASTSTFSSPVLSPRGIGHQEQQPWRWNPGSNHLQPASSPTSGHNSGHNSISNDFPLKQRRQSSDLSPRTQSRAVSPRHPLSNSTVYEPPWNDSHALPLPSTSGGGTAPSTPLSPRSGVPPRSPCKTETGASAGKWQKGRLLGCGSFGKVYKGIHSETGEFCAIKEVEFIRDDPKSQESAKQLAQEIMLLSSLRHPNIVHYKGSEMVAGNLYIYLELVSGGSIFKLYQEFTRLKEPVIRRYTRQILQGLYFLHSKHTVHRDIKGANILVDQDGTVKLADFGMAKHIKEQGIPLSFKGSPYWMAPEVIMQKNTGYEFAVDIWSLGCTVIEMVTGKPPWSEYEGVAAMFKVTRADTPPIPEGLSPEGEDFIRCCLQKNPAERPSAASLLEHPFVQIPNDGPELIPHALNIPDFLDVGERSARHDIGSSSRGFGGGPQYMNTRESHGPPRPGIFPSMSAPVSPRSFYHNHSGLVPTRSTGVLPGFATPPTGAPGTSNGVDLYASMGYHTNVPTRRAGRPLVRHGVPASLHVTVNGPDAHWGVIAENGPVQQIYAPTSNRYFMSGSSQSPREREPPYLHQSTGALQRMDERVTRVLQEKSSSTEAEASWPHNFHGFNSSGSILSKSED</sequence>
<dbReference type="InterPro" id="IPR011009">
    <property type="entry name" value="Kinase-like_dom_sf"/>
</dbReference>
<dbReference type="SUPFAM" id="SSF56112">
    <property type="entry name" value="Protein kinase-like (PK-like)"/>
    <property type="match status" value="1"/>
</dbReference>
<feature type="compositionally biased region" description="Basic residues" evidence="10">
    <location>
        <begin position="12"/>
        <end position="21"/>
    </location>
</feature>
<feature type="compositionally biased region" description="Polar residues" evidence="10">
    <location>
        <begin position="316"/>
        <end position="326"/>
    </location>
</feature>
<keyword evidence="6 9" id="KW-0067">ATP-binding</keyword>
<evidence type="ECO:0000256" key="5">
    <source>
        <dbReference type="ARBA" id="ARBA00022777"/>
    </source>
</evidence>
<dbReference type="Pfam" id="PF00069">
    <property type="entry name" value="Pkinase"/>
    <property type="match status" value="1"/>
</dbReference>
<evidence type="ECO:0000256" key="6">
    <source>
        <dbReference type="ARBA" id="ARBA00022840"/>
    </source>
</evidence>
<feature type="region of interest" description="Disordered" evidence="10">
    <location>
        <begin position="844"/>
        <end position="876"/>
    </location>
</feature>
<dbReference type="EC" id="2.7.11.25" evidence="2"/>
<evidence type="ECO:0000313" key="12">
    <source>
        <dbReference type="EMBL" id="KAH7447046.1"/>
    </source>
</evidence>
<dbReference type="InterPro" id="IPR000719">
    <property type="entry name" value="Prot_kinase_dom"/>
</dbReference>
<feature type="domain" description="Protein kinase" evidence="11">
    <location>
        <begin position="388"/>
        <end position="644"/>
    </location>
</feature>
<evidence type="ECO:0000259" key="11">
    <source>
        <dbReference type="PROSITE" id="PS50011"/>
    </source>
</evidence>
<name>A0A8T2VMT7_CERRI</name>
<dbReference type="SMART" id="SM00220">
    <property type="entry name" value="S_TKc"/>
    <property type="match status" value="1"/>
</dbReference>
<feature type="region of interest" description="Disordered" evidence="10">
    <location>
        <begin position="205"/>
        <end position="237"/>
    </location>
</feature>
<dbReference type="Gene3D" id="1.10.510.10">
    <property type="entry name" value="Transferase(Phosphotransferase) domain 1"/>
    <property type="match status" value="1"/>
</dbReference>
<comment type="similarity">
    <text evidence="1">Belongs to the protein kinase superfamily. STE Ser/Thr protein kinase family. MAP kinase kinase kinase subfamily.</text>
</comment>
<keyword evidence="13" id="KW-1185">Reference proteome</keyword>
<feature type="compositionally biased region" description="Polar residues" evidence="10">
    <location>
        <begin position="205"/>
        <end position="219"/>
    </location>
</feature>
<dbReference type="EMBL" id="CM035406">
    <property type="protein sequence ID" value="KAH7447046.1"/>
    <property type="molecule type" value="Genomic_DNA"/>
</dbReference>
<dbReference type="GO" id="GO:0005524">
    <property type="term" value="F:ATP binding"/>
    <property type="evidence" value="ECO:0007669"/>
    <property type="project" value="UniProtKB-UniRule"/>
</dbReference>
<evidence type="ECO:0000256" key="7">
    <source>
        <dbReference type="ARBA" id="ARBA00047559"/>
    </source>
</evidence>
<evidence type="ECO:0000256" key="1">
    <source>
        <dbReference type="ARBA" id="ARBA00006529"/>
    </source>
</evidence>
<protein>
    <recommendedName>
        <fullName evidence="2">mitogen-activated protein kinase kinase kinase</fullName>
        <ecNumber evidence="2">2.7.11.25</ecNumber>
    </recommendedName>
</protein>
<evidence type="ECO:0000256" key="2">
    <source>
        <dbReference type="ARBA" id="ARBA00012406"/>
    </source>
</evidence>
<evidence type="ECO:0000256" key="3">
    <source>
        <dbReference type="ARBA" id="ARBA00022679"/>
    </source>
</evidence>
<dbReference type="FunFam" id="1.10.510.10:FF:001239">
    <property type="entry name" value="Predicted protein"/>
    <property type="match status" value="1"/>
</dbReference>
<reference evidence="12" key="1">
    <citation type="submission" date="2021-08" db="EMBL/GenBank/DDBJ databases">
        <title>WGS assembly of Ceratopteris richardii.</title>
        <authorList>
            <person name="Marchant D.B."/>
            <person name="Chen G."/>
            <person name="Jenkins J."/>
            <person name="Shu S."/>
            <person name="Leebens-Mack J."/>
            <person name="Grimwood J."/>
            <person name="Schmutz J."/>
            <person name="Soltis P."/>
            <person name="Soltis D."/>
            <person name="Chen Z.-H."/>
        </authorList>
    </citation>
    <scope>NUCLEOTIDE SEQUENCE</scope>
    <source>
        <strain evidence="12">Whitten #5841</strain>
        <tissue evidence="12">Leaf</tissue>
    </source>
</reference>
<proteinExistence type="inferred from homology"/>
<dbReference type="EMBL" id="CM035406">
    <property type="protein sequence ID" value="KAH7447048.1"/>
    <property type="molecule type" value="Genomic_DNA"/>
</dbReference>
<evidence type="ECO:0000313" key="13">
    <source>
        <dbReference type="Proteomes" id="UP000825935"/>
    </source>
</evidence>
<dbReference type="InterPro" id="IPR050538">
    <property type="entry name" value="MAP_kinase_kinase_kinase"/>
</dbReference>
<feature type="compositionally biased region" description="Polar residues" evidence="10">
    <location>
        <begin position="253"/>
        <end position="263"/>
    </location>
</feature>
<organism evidence="12 13">
    <name type="scientific">Ceratopteris richardii</name>
    <name type="common">Triangle waterfern</name>
    <dbReference type="NCBI Taxonomy" id="49495"/>
    <lineage>
        <taxon>Eukaryota</taxon>
        <taxon>Viridiplantae</taxon>
        <taxon>Streptophyta</taxon>
        <taxon>Embryophyta</taxon>
        <taxon>Tracheophyta</taxon>
        <taxon>Polypodiopsida</taxon>
        <taxon>Polypodiidae</taxon>
        <taxon>Polypodiales</taxon>
        <taxon>Pteridineae</taxon>
        <taxon>Pteridaceae</taxon>
        <taxon>Parkerioideae</taxon>
        <taxon>Ceratopteris</taxon>
    </lineage>
</organism>
<dbReference type="GO" id="GO:0005737">
    <property type="term" value="C:cytoplasm"/>
    <property type="evidence" value="ECO:0007669"/>
    <property type="project" value="TreeGrafter"/>
</dbReference>
<gene>
    <name evidence="12" type="ORF">KP509_01G088900</name>
</gene>
<dbReference type="OrthoDB" id="266718at2759"/>
<accession>A0A8T2VMT7</accession>
<feature type="compositionally biased region" description="Low complexity" evidence="10">
    <location>
        <begin position="294"/>
        <end position="305"/>
    </location>
</feature>
<evidence type="ECO:0000256" key="4">
    <source>
        <dbReference type="ARBA" id="ARBA00022741"/>
    </source>
</evidence>
<dbReference type="PROSITE" id="PS00107">
    <property type="entry name" value="PROTEIN_KINASE_ATP"/>
    <property type="match status" value="1"/>
</dbReference>
<comment type="caution">
    <text evidence="12">The sequence shown here is derived from an EMBL/GenBank/DDBJ whole genome shotgun (WGS) entry which is preliminary data.</text>
</comment>
<comment type="catalytic activity">
    <reaction evidence="7">
        <text>L-threonyl-[protein] + ATP = O-phospho-L-threonyl-[protein] + ADP + H(+)</text>
        <dbReference type="Rhea" id="RHEA:46608"/>
        <dbReference type="Rhea" id="RHEA-COMP:11060"/>
        <dbReference type="Rhea" id="RHEA-COMP:11605"/>
        <dbReference type="ChEBI" id="CHEBI:15378"/>
        <dbReference type="ChEBI" id="CHEBI:30013"/>
        <dbReference type="ChEBI" id="CHEBI:30616"/>
        <dbReference type="ChEBI" id="CHEBI:61977"/>
        <dbReference type="ChEBI" id="CHEBI:456216"/>
        <dbReference type="EC" id="2.7.11.25"/>
    </reaction>
</comment>
<dbReference type="OMA" id="KHAEVEP"/>
<feature type="region of interest" description="Disordered" evidence="10">
    <location>
        <begin position="674"/>
        <end position="707"/>
    </location>
</feature>
<feature type="compositionally biased region" description="Polar residues" evidence="10">
    <location>
        <begin position="863"/>
        <end position="876"/>
    </location>
</feature>
<feature type="region of interest" description="Disordered" evidence="10">
    <location>
        <begin position="1"/>
        <end position="69"/>
    </location>
</feature>
<feature type="region of interest" description="Disordered" evidence="10">
    <location>
        <begin position="253"/>
        <end position="384"/>
    </location>
</feature>
<dbReference type="AlphaFoldDB" id="A0A8T2VMT7"/>
<keyword evidence="3" id="KW-0808">Transferase</keyword>
<keyword evidence="4 9" id="KW-0547">Nucleotide-binding</keyword>
<dbReference type="EMBL" id="CM035406">
    <property type="protein sequence ID" value="KAH7447047.1"/>
    <property type="molecule type" value="Genomic_DNA"/>
</dbReference>
<feature type="region of interest" description="Disordered" evidence="10">
    <location>
        <begin position="90"/>
        <end position="168"/>
    </location>
</feature>
<evidence type="ECO:0000256" key="9">
    <source>
        <dbReference type="PROSITE-ProRule" id="PRU10141"/>
    </source>
</evidence>
<feature type="compositionally biased region" description="Polar residues" evidence="10">
    <location>
        <begin position="272"/>
        <end position="293"/>
    </location>
</feature>
<keyword evidence="5" id="KW-0418">Kinase</keyword>
<dbReference type="PROSITE" id="PS50011">
    <property type="entry name" value="PROTEIN_KINASE_DOM"/>
    <property type="match status" value="1"/>
</dbReference>
<dbReference type="PANTHER" id="PTHR48016:SF17">
    <property type="entry name" value="MITOGEN-ACTIVATED PROTEIN KINASE KINASE KINASE YODA"/>
    <property type="match status" value="1"/>
</dbReference>
<feature type="binding site" evidence="9">
    <location>
        <position position="417"/>
    </location>
    <ligand>
        <name>ATP</name>
        <dbReference type="ChEBI" id="CHEBI:30616"/>
    </ligand>
</feature>
<evidence type="ECO:0000256" key="8">
    <source>
        <dbReference type="ARBA" id="ARBA00048329"/>
    </source>
</evidence>
<evidence type="ECO:0000256" key="10">
    <source>
        <dbReference type="SAM" id="MobiDB-lite"/>
    </source>
</evidence>
<dbReference type="InterPro" id="IPR017441">
    <property type="entry name" value="Protein_kinase_ATP_BS"/>
</dbReference>
<dbReference type="GO" id="GO:0004709">
    <property type="term" value="F:MAP kinase kinase kinase activity"/>
    <property type="evidence" value="ECO:0007669"/>
    <property type="project" value="UniProtKB-EC"/>
</dbReference>
<comment type="catalytic activity">
    <reaction evidence="8">
        <text>L-seryl-[protein] + ATP = O-phospho-L-seryl-[protein] + ADP + H(+)</text>
        <dbReference type="Rhea" id="RHEA:17989"/>
        <dbReference type="Rhea" id="RHEA-COMP:9863"/>
        <dbReference type="Rhea" id="RHEA-COMP:11604"/>
        <dbReference type="ChEBI" id="CHEBI:15378"/>
        <dbReference type="ChEBI" id="CHEBI:29999"/>
        <dbReference type="ChEBI" id="CHEBI:30616"/>
        <dbReference type="ChEBI" id="CHEBI:83421"/>
        <dbReference type="ChEBI" id="CHEBI:456216"/>
        <dbReference type="EC" id="2.7.11.25"/>
    </reaction>
</comment>